<sequence length="258" mass="30451">MTERLEKEVYQKHSDEIKQFKELLHAGGLKEYNPDFIKYYINAKIIVSDLKNNYQIRDGEKIYDTDESCLMNGIGEIFLSAWLIQLFKASRRKKNRLLKNVRVIQSNKKFKKWKELEESIELKDWKKLENYIDLLRCEPRNRYPLLVSFCSLFNYAENSNKILKKLNLCEKTLKCIFSGPDKTKTSGQNKGLFGGSSKKSNLTYEHLNDLRNCLCHGEYNKVEKLTDDEILKHMEYNVNEGAKFLKIYFLDKLESTSQ</sequence>
<protein>
    <submittedName>
        <fullName evidence="2">HEPN_MAE_28990 domain-containing protein</fullName>
    </submittedName>
</protein>
<name>A0AC35UHT1_9BILA</name>
<evidence type="ECO:0000313" key="2">
    <source>
        <dbReference type="WBParaSite" id="RSKR_0001186200.1"/>
    </source>
</evidence>
<dbReference type="Proteomes" id="UP000095286">
    <property type="component" value="Unplaced"/>
</dbReference>
<proteinExistence type="predicted"/>
<organism evidence="1 2">
    <name type="scientific">Rhabditophanes sp. KR3021</name>
    <dbReference type="NCBI Taxonomy" id="114890"/>
    <lineage>
        <taxon>Eukaryota</taxon>
        <taxon>Metazoa</taxon>
        <taxon>Ecdysozoa</taxon>
        <taxon>Nematoda</taxon>
        <taxon>Chromadorea</taxon>
        <taxon>Rhabditida</taxon>
        <taxon>Tylenchina</taxon>
        <taxon>Panagrolaimomorpha</taxon>
        <taxon>Strongyloidoidea</taxon>
        <taxon>Alloionematidae</taxon>
        <taxon>Rhabditophanes</taxon>
    </lineage>
</organism>
<dbReference type="WBParaSite" id="RSKR_0001186200.1">
    <property type="protein sequence ID" value="RSKR_0001186200.1"/>
    <property type="gene ID" value="RSKR_0001186200"/>
</dbReference>
<evidence type="ECO:0000313" key="1">
    <source>
        <dbReference type="Proteomes" id="UP000095286"/>
    </source>
</evidence>
<accession>A0AC35UHT1</accession>
<reference evidence="2" key="1">
    <citation type="submission" date="2016-11" db="UniProtKB">
        <authorList>
            <consortium name="WormBaseParasite"/>
        </authorList>
    </citation>
    <scope>IDENTIFICATION</scope>
    <source>
        <strain evidence="2">KR3021</strain>
    </source>
</reference>